<dbReference type="RefSeq" id="WP_202555322.1">
    <property type="nucleotide sequence ID" value="NZ_JAVRES010000001.1"/>
</dbReference>
<reference evidence="7" key="1">
    <citation type="submission" date="2023-07" db="EMBL/GenBank/DDBJ databases">
        <title>30 novel species of actinomycetes from the DSMZ collection.</title>
        <authorList>
            <person name="Nouioui I."/>
        </authorList>
    </citation>
    <scope>NUCLEOTIDE SEQUENCE [LARGE SCALE GENOMIC DNA]</scope>
    <source>
        <strain evidence="7">DSM 41981</strain>
    </source>
</reference>
<dbReference type="InterPro" id="IPR036390">
    <property type="entry name" value="WH_DNA-bd_sf"/>
</dbReference>
<dbReference type="InterPro" id="IPR036388">
    <property type="entry name" value="WH-like_DNA-bd_sf"/>
</dbReference>
<dbReference type="InterPro" id="IPR000847">
    <property type="entry name" value="LysR_HTH_N"/>
</dbReference>
<keyword evidence="7" id="KW-1185">Reference proteome</keyword>
<sequence length="305" mass="32349">MTCVNLDLNLLVAFDALLDEGSVSGAADRLRVTQPAMSRTLARLRRATGDQILVRSGRAMLPTPYAESVRERVRALVEQAGALLRPATALDEAELASLTRTFTLRCNDALVDAAGAEILAAVRVRAPGVRLRFLAESAVDTDDLRRGEVDLEIAAGASGRPELCARRVGGGTQVVVVRAGHPLTGLTRAAYAAAEHVTVSRRGRLRGPLDEALAAEGLTRRVVATVPTVSAAFRLVAASDLLAAVPSMLAGPGLAPFGLRALPLPLALPPVPLTMTWHRRQDDDPAHRWLRERVCEALRAAGVPG</sequence>
<dbReference type="InterPro" id="IPR050389">
    <property type="entry name" value="LysR-type_TF"/>
</dbReference>
<protein>
    <submittedName>
        <fullName evidence="6">LysR family transcriptional regulator</fullName>
    </submittedName>
</protein>
<dbReference type="Pfam" id="PF00126">
    <property type="entry name" value="HTH_1"/>
    <property type="match status" value="1"/>
</dbReference>
<dbReference type="Gene3D" id="1.10.10.10">
    <property type="entry name" value="Winged helix-like DNA-binding domain superfamily/Winged helix DNA-binding domain"/>
    <property type="match status" value="1"/>
</dbReference>
<dbReference type="Gene3D" id="3.40.190.10">
    <property type="entry name" value="Periplasmic binding protein-like II"/>
    <property type="match status" value="2"/>
</dbReference>
<dbReference type="SUPFAM" id="SSF53850">
    <property type="entry name" value="Periplasmic binding protein-like II"/>
    <property type="match status" value="1"/>
</dbReference>
<dbReference type="InterPro" id="IPR005119">
    <property type="entry name" value="LysR_subst-bd"/>
</dbReference>
<evidence type="ECO:0000313" key="7">
    <source>
        <dbReference type="Proteomes" id="UP001183535"/>
    </source>
</evidence>
<accession>A0ABD5EHW2</accession>
<gene>
    <name evidence="6" type="ORF">RM877_04200</name>
</gene>
<dbReference type="PANTHER" id="PTHR30118">
    <property type="entry name" value="HTH-TYPE TRANSCRIPTIONAL REGULATOR LEUO-RELATED"/>
    <property type="match status" value="1"/>
</dbReference>
<comment type="caution">
    <text evidence="6">The sequence shown here is derived from an EMBL/GenBank/DDBJ whole genome shotgun (WGS) entry which is preliminary data.</text>
</comment>
<keyword evidence="3" id="KW-0238">DNA-binding</keyword>
<dbReference type="PRINTS" id="PR00039">
    <property type="entry name" value="HTHLYSR"/>
</dbReference>
<evidence type="ECO:0000313" key="6">
    <source>
        <dbReference type="EMBL" id="MDT0433878.1"/>
    </source>
</evidence>
<comment type="similarity">
    <text evidence="1">Belongs to the LysR transcriptional regulatory family.</text>
</comment>
<evidence type="ECO:0000256" key="2">
    <source>
        <dbReference type="ARBA" id="ARBA00023015"/>
    </source>
</evidence>
<evidence type="ECO:0000256" key="4">
    <source>
        <dbReference type="ARBA" id="ARBA00023163"/>
    </source>
</evidence>
<evidence type="ECO:0000256" key="3">
    <source>
        <dbReference type="ARBA" id="ARBA00023125"/>
    </source>
</evidence>
<dbReference type="GO" id="GO:0003677">
    <property type="term" value="F:DNA binding"/>
    <property type="evidence" value="ECO:0007669"/>
    <property type="project" value="UniProtKB-KW"/>
</dbReference>
<dbReference type="PANTHER" id="PTHR30118:SF15">
    <property type="entry name" value="TRANSCRIPTIONAL REGULATORY PROTEIN"/>
    <property type="match status" value="1"/>
</dbReference>
<evidence type="ECO:0000259" key="5">
    <source>
        <dbReference type="PROSITE" id="PS50931"/>
    </source>
</evidence>
<keyword evidence="4" id="KW-0804">Transcription</keyword>
<dbReference type="Pfam" id="PF03466">
    <property type="entry name" value="LysR_substrate"/>
    <property type="match status" value="1"/>
</dbReference>
<name>A0ABD5EHW2_9ACTN</name>
<feature type="domain" description="HTH lysR-type" evidence="5">
    <location>
        <begin position="6"/>
        <end position="63"/>
    </location>
</feature>
<keyword evidence="2" id="KW-0805">Transcription regulation</keyword>
<dbReference type="AlphaFoldDB" id="A0ABD5EHW2"/>
<evidence type="ECO:0000256" key="1">
    <source>
        <dbReference type="ARBA" id="ARBA00009437"/>
    </source>
</evidence>
<dbReference type="SUPFAM" id="SSF46785">
    <property type="entry name" value="Winged helix' DNA-binding domain"/>
    <property type="match status" value="1"/>
</dbReference>
<dbReference type="EMBL" id="JAVRES010000001">
    <property type="protein sequence ID" value="MDT0433878.1"/>
    <property type="molecule type" value="Genomic_DNA"/>
</dbReference>
<dbReference type="PROSITE" id="PS50931">
    <property type="entry name" value="HTH_LYSR"/>
    <property type="match status" value="1"/>
</dbReference>
<organism evidence="6 7">
    <name type="scientific">Streptomyces doudnae</name>
    <dbReference type="NCBI Taxonomy" id="3075536"/>
    <lineage>
        <taxon>Bacteria</taxon>
        <taxon>Bacillati</taxon>
        <taxon>Actinomycetota</taxon>
        <taxon>Actinomycetes</taxon>
        <taxon>Kitasatosporales</taxon>
        <taxon>Streptomycetaceae</taxon>
        <taxon>Streptomyces</taxon>
    </lineage>
</organism>
<dbReference type="Proteomes" id="UP001183535">
    <property type="component" value="Unassembled WGS sequence"/>
</dbReference>
<proteinExistence type="inferred from homology"/>